<evidence type="ECO:0000313" key="2">
    <source>
        <dbReference type="Proteomes" id="UP000694389"/>
    </source>
</evidence>
<dbReference type="AlphaFoldDB" id="A0A8P4G9E3"/>
<name>A0A8P4G9E3_DICLA</name>
<proteinExistence type="predicted"/>
<reference evidence="1" key="1">
    <citation type="submission" date="2025-08" db="UniProtKB">
        <authorList>
            <consortium name="Ensembl"/>
        </authorList>
    </citation>
    <scope>IDENTIFICATION</scope>
</reference>
<evidence type="ECO:0000313" key="1">
    <source>
        <dbReference type="Ensembl" id="ENSDLAP00005072722.1"/>
    </source>
</evidence>
<keyword evidence="2" id="KW-1185">Reference proteome</keyword>
<protein>
    <submittedName>
        <fullName evidence="1">Uncharacterized protein</fullName>
    </submittedName>
</protein>
<organism evidence="1 2">
    <name type="scientific">Dicentrarchus labrax</name>
    <name type="common">European seabass</name>
    <name type="synonym">Morone labrax</name>
    <dbReference type="NCBI Taxonomy" id="13489"/>
    <lineage>
        <taxon>Eukaryota</taxon>
        <taxon>Metazoa</taxon>
        <taxon>Chordata</taxon>
        <taxon>Craniata</taxon>
        <taxon>Vertebrata</taxon>
        <taxon>Euteleostomi</taxon>
        <taxon>Actinopterygii</taxon>
        <taxon>Neopterygii</taxon>
        <taxon>Teleostei</taxon>
        <taxon>Neoteleostei</taxon>
        <taxon>Acanthomorphata</taxon>
        <taxon>Eupercaria</taxon>
        <taxon>Moronidae</taxon>
        <taxon>Dicentrarchus</taxon>
    </lineage>
</organism>
<dbReference type="Proteomes" id="UP000694389">
    <property type="component" value="Unassembled WGS sequence"/>
</dbReference>
<sequence>MWTGASTPSHDSAKFQTEIFFGELEQNKFWQKTAFVRGNMSSVQFVFRFVICLFTCVCVSAQDKSPASSFSSPGFAELEQQKSGNMKVYLLLLLLLPLCSAEQHYIKCYGQDFLMVNNMLLDCTSRVKQACFTRNNGEKGCTRLDKCSDPGWTCCYTDLCNA</sequence>
<accession>A0A8P4G9E3</accession>
<dbReference type="Ensembl" id="ENSDLAT00005083335.1">
    <property type="protein sequence ID" value="ENSDLAP00005072722.1"/>
    <property type="gene ID" value="ENSDLAG00005029623.1"/>
</dbReference>
<reference evidence="1" key="2">
    <citation type="submission" date="2025-09" db="UniProtKB">
        <authorList>
            <consortium name="Ensembl"/>
        </authorList>
    </citation>
    <scope>IDENTIFICATION</scope>
</reference>
<dbReference type="GeneTree" id="ENSGT00390000003039"/>